<keyword evidence="2" id="KW-1185">Reference proteome</keyword>
<proteinExistence type="predicted"/>
<name>A0A1I0CJU0_THASX</name>
<reference evidence="1 2" key="1">
    <citation type="submission" date="2016-10" db="EMBL/GenBank/DDBJ databases">
        <authorList>
            <person name="de Groot N.N."/>
        </authorList>
    </citation>
    <scope>NUCLEOTIDE SEQUENCE [LARGE SCALE GENOMIC DNA]</scope>
    <source>
        <strain evidence="1 2">DSM 19706</strain>
    </source>
</reference>
<dbReference type="RefSeq" id="WP_143047933.1">
    <property type="nucleotide sequence ID" value="NZ_AP027363.1"/>
</dbReference>
<dbReference type="Proteomes" id="UP000199308">
    <property type="component" value="Unassembled WGS sequence"/>
</dbReference>
<dbReference type="EMBL" id="FOHK01000005">
    <property type="protein sequence ID" value="SET19882.1"/>
    <property type="molecule type" value="Genomic_DNA"/>
</dbReference>
<accession>A0A1I0CJU0</accession>
<gene>
    <name evidence="1" type="ORF">SAMN05660429_01224</name>
</gene>
<protein>
    <submittedName>
        <fullName evidence="1">Uncharacterized protein</fullName>
    </submittedName>
</protein>
<organism evidence="1 2">
    <name type="scientific">Thalassotalea agarivorans</name>
    <name type="common">Thalassomonas agarivorans</name>
    <dbReference type="NCBI Taxonomy" id="349064"/>
    <lineage>
        <taxon>Bacteria</taxon>
        <taxon>Pseudomonadati</taxon>
        <taxon>Pseudomonadota</taxon>
        <taxon>Gammaproteobacteria</taxon>
        <taxon>Alteromonadales</taxon>
        <taxon>Colwelliaceae</taxon>
        <taxon>Thalassotalea</taxon>
    </lineage>
</organism>
<dbReference type="STRING" id="349064.SAMN05660429_01224"/>
<evidence type="ECO:0000313" key="2">
    <source>
        <dbReference type="Proteomes" id="UP000199308"/>
    </source>
</evidence>
<sequence length="291" mass="32911">MKRFFEQLRPFYWLLCCAALPVISADEPQRSSTSDMNKRNNVVSIYLPIHATSLELKGIENLDPITVGLDELLEVSTAYFTIGVKWQNNDWFHSFELWEGKYEPFGELGQQEDLGDIPLTDDGKIVLIDATGNVYLHLRQRIMEYRGGYRFGGLDNLDYYVIGGIKEYDITTDIEANVVAESVAIGGSVCLPINCIELGNRGLDIKRTINTRWAEAVIGLQADYMPFKNSKFTFLFNKGLIGGSSHQIDVKGGYIFDSGLFTELGYRWHQFEEDGLEFTQNGAFLSLGYSF</sequence>
<dbReference type="AlphaFoldDB" id="A0A1I0CJU0"/>
<evidence type="ECO:0000313" key="1">
    <source>
        <dbReference type="EMBL" id="SET19882.1"/>
    </source>
</evidence>